<feature type="transmembrane region" description="Helical" evidence="6">
    <location>
        <begin position="457"/>
        <end position="476"/>
    </location>
</feature>
<evidence type="ECO:0000313" key="9">
    <source>
        <dbReference type="Proteomes" id="UP001056425"/>
    </source>
</evidence>
<evidence type="ECO:0000259" key="7">
    <source>
        <dbReference type="Pfam" id="PF03553"/>
    </source>
</evidence>
<feature type="domain" description="Na+/H+ antiporter NhaC-like C-terminal" evidence="7">
    <location>
        <begin position="159"/>
        <end position="474"/>
    </location>
</feature>
<dbReference type="GeneID" id="72778740"/>
<evidence type="ECO:0000256" key="4">
    <source>
        <dbReference type="ARBA" id="ARBA00022989"/>
    </source>
</evidence>
<accession>A0A9E7MA41</accession>
<feature type="transmembrane region" description="Helical" evidence="6">
    <location>
        <begin position="6"/>
        <end position="23"/>
    </location>
</feature>
<evidence type="ECO:0000256" key="2">
    <source>
        <dbReference type="ARBA" id="ARBA00022475"/>
    </source>
</evidence>
<feature type="transmembrane region" description="Helical" evidence="6">
    <location>
        <begin position="263"/>
        <end position="285"/>
    </location>
</feature>
<dbReference type="PANTHER" id="PTHR43478">
    <property type="entry name" value="NA+/H+ ANTIPORTER-RELATED"/>
    <property type="match status" value="1"/>
</dbReference>
<comment type="subcellular location">
    <subcellularLocation>
        <location evidence="1">Cell membrane</location>
        <topology evidence="1">Multi-pass membrane protein</topology>
    </subcellularLocation>
</comment>
<keyword evidence="4 6" id="KW-1133">Transmembrane helix</keyword>
<proteinExistence type="predicted"/>
<feature type="transmembrane region" description="Helical" evidence="6">
    <location>
        <begin position="323"/>
        <end position="341"/>
    </location>
</feature>
<keyword evidence="2" id="KW-1003">Cell membrane</keyword>
<feature type="transmembrane region" description="Helical" evidence="6">
    <location>
        <begin position="386"/>
        <end position="403"/>
    </location>
</feature>
<feature type="transmembrane region" description="Helical" evidence="6">
    <location>
        <begin position="110"/>
        <end position="129"/>
    </location>
</feature>
<dbReference type="RefSeq" id="WP_251949128.1">
    <property type="nucleotide sequence ID" value="NZ_CP080572.1"/>
</dbReference>
<feature type="transmembrane region" description="Helical" evidence="6">
    <location>
        <begin position="361"/>
        <end position="381"/>
    </location>
</feature>
<dbReference type="GO" id="GO:0005886">
    <property type="term" value="C:plasma membrane"/>
    <property type="evidence" value="ECO:0007669"/>
    <property type="project" value="UniProtKB-SubCell"/>
</dbReference>
<feature type="transmembrane region" description="Helical" evidence="6">
    <location>
        <begin position="201"/>
        <end position="222"/>
    </location>
</feature>
<keyword evidence="5 6" id="KW-0472">Membrane</keyword>
<dbReference type="InterPro" id="IPR018461">
    <property type="entry name" value="Na/H_Antiport_NhaC-like_C"/>
</dbReference>
<dbReference type="PANTHER" id="PTHR43478:SF1">
    <property type="entry name" value="NA+_H+ ANTIPORTER NHAC-LIKE C-TERMINAL DOMAIN-CONTAINING PROTEIN"/>
    <property type="match status" value="1"/>
</dbReference>
<feature type="transmembrane region" description="Helical" evidence="6">
    <location>
        <begin position="291"/>
        <end position="311"/>
    </location>
</feature>
<organism evidence="8 9">
    <name type="scientific">Thermococcus argininiproducens</name>
    <dbReference type="NCBI Taxonomy" id="2866384"/>
    <lineage>
        <taxon>Archaea</taxon>
        <taxon>Methanobacteriati</taxon>
        <taxon>Methanobacteriota</taxon>
        <taxon>Thermococci</taxon>
        <taxon>Thermococcales</taxon>
        <taxon>Thermococcaceae</taxon>
        <taxon>Thermococcus</taxon>
    </lineage>
</organism>
<sequence>MFEGGYGALSLLPVVIALALAFFTKDAIFSLFMGVLVGVVMLGFEPTWLGPARGLSLLFQEALGNASFIWVASIEVFIGILIAFFLKAGVTSEFARVVSTKIKTRRQAQVMGWLLGIFIFFSDYFSPLFTGTVMRPITDKVKVSREKLAYILDSGSAPVIVLVPFTGWAVYISGLLAKQGGPITTSEEAIQAFVHSIPYNFYAIVTVIMVGLIASGIIPDFGPMKKAEERAMKTGKVLRDGAIPLVGQELERIKPKEGKKANIFLHLVIPVMIVIGIGLGSFIVLKSAKTLEAFITAVLYLIVVLYAQGFFDNIRDLVSTAIDGIKGVLPAILILALAYSINTVTKSLGAQDYIISVTQSWMTPSLLVLLTFIVAALISFFTGTSWGTYAIMIPFVIPLAYNLTNNTLGPLVYATIAAVAGGGVFGDHCSPVSDTTVLSSFGAACDHMDHVTTQLPYAVTAATVAAVLYIIVGVFIV</sequence>
<keyword evidence="3 6" id="KW-0812">Transmembrane</keyword>
<feature type="transmembrane region" description="Helical" evidence="6">
    <location>
        <begin position="68"/>
        <end position="90"/>
    </location>
</feature>
<name>A0A9E7MA41_9EURY</name>
<keyword evidence="9" id="KW-1185">Reference proteome</keyword>
<evidence type="ECO:0000256" key="6">
    <source>
        <dbReference type="SAM" id="Phobius"/>
    </source>
</evidence>
<dbReference type="EMBL" id="CP080572">
    <property type="protein sequence ID" value="USG99855.1"/>
    <property type="molecule type" value="Genomic_DNA"/>
</dbReference>
<dbReference type="Proteomes" id="UP001056425">
    <property type="component" value="Chromosome"/>
</dbReference>
<reference evidence="8 9" key="1">
    <citation type="submission" date="2021-08" db="EMBL/GenBank/DDBJ databases">
        <title>Thermococcus onnuriiensis IOH2.</title>
        <authorList>
            <person name="Park Y.-J."/>
        </authorList>
    </citation>
    <scope>NUCLEOTIDE SEQUENCE [LARGE SCALE GENOMIC DNA]</scope>
    <source>
        <strain evidence="8 9">IOH2</strain>
    </source>
</reference>
<gene>
    <name evidence="8" type="ORF">K1720_10285</name>
</gene>
<dbReference type="KEGG" id="thei:K1720_10285"/>
<evidence type="ECO:0000256" key="1">
    <source>
        <dbReference type="ARBA" id="ARBA00004651"/>
    </source>
</evidence>
<evidence type="ECO:0000313" key="8">
    <source>
        <dbReference type="EMBL" id="USG99855.1"/>
    </source>
</evidence>
<protein>
    <submittedName>
        <fullName evidence="8">Na+/H+ antiporter NhaC family protein</fullName>
    </submittedName>
</protein>
<evidence type="ECO:0000256" key="3">
    <source>
        <dbReference type="ARBA" id="ARBA00022692"/>
    </source>
</evidence>
<dbReference type="AlphaFoldDB" id="A0A9E7MA41"/>
<feature type="transmembrane region" description="Helical" evidence="6">
    <location>
        <begin position="28"/>
        <end position="48"/>
    </location>
</feature>
<dbReference type="Pfam" id="PF03553">
    <property type="entry name" value="Na_H_antiporter"/>
    <property type="match status" value="1"/>
</dbReference>
<evidence type="ECO:0000256" key="5">
    <source>
        <dbReference type="ARBA" id="ARBA00023136"/>
    </source>
</evidence>